<feature type="non-terminal residue" evidence="2">
    <location>
        <position position="1"/>
    </location>
</feature>
<name>A0A9P4JKG1_9PLEO</name>
<organism evidence="2 3">
    <name type="scientific">Delitschia confertaspora ATCC 74209</name>
    <dbReference type="NCBI Taxonomy" id="1513339"/>
    <lineage>
        <taxon>Eukaryota</taxon>
        <taxon>Fungi</taxon>
        <taxon>Dikarya</taxon>
        <taxon>Ascomycota</taxon>
        <taxon>Pezizomycotina</taxon>
        <taxon>Dothideomycetes</taxon>
        <taxon>Pleosporomycetidae</taxon>
        <taxon>Pleosporales</taxon>
        <taxon>Delitschiaceae</taxon>
        <taxon>Delitschia</taxon>
    </lineage>
</organism>
<keyword evidence="3" id="KW-1185">Reference proteome</keyword>
<proteinExistence type="predicted"/>
<reference evidence="2" key="1">
    <citation type="journal article" date="2020" name="Stud. Mycol.">
        <title>101 Dothideomycetes genomes: a test case for predicting lifestyles and emergence of pathogens.</title>
        <authorList>
            <person name="Haridas S."/>
            <person name="Albert R."/>
            <person name="Binder M."/>
            <person name="Bloem J."/>
            <person name="Labutti K."/>
            <person name="Salamov A."/>
            <person name="Andreopoulos B."/>
            <person name="Baker S."/>
            <person name="Barry K."/>
            <person name="Bills G."/>
            <person name="Bluhm B."/>
            <person name="Cannon C."/>
            <person name="Castanera R."/>
            <person name="Culley D."/>
            <person name="Daum C."/>
            <person name="Ezra D."/>
            <person name="Gonzalez J."/>
            <person name="Henrissat B."/>
            <person name="Kuo A."/>
            <person name="Liang C."/>
            <person name="Lipzen A."/>
            <person name="Lutzoni F."/>
            <person name="Magnuson J."/>
            <person name="Mondo S."/>
            <person name="Nolan M."/>
            <person name="Ohm R."/>
            <person name="Pangilinan J."/>
            <person name="Park H.-J."/>
            <person name="Ramirez L."/>
            <person name="Alfaro M."/>
            <person name="Sun H."/>
            <person name="Tritt A."/>
            <person name="Yoshinaga Y."/>
            <person name="Zwiers L.-H."/>
            <person name="Turgeon B."/>
            <person name="Goodwin S."/>
            <person name="Spatafora J."/>
            <person name="Crous P."/>
            <person name="Grigoriev I."/>
        </authorList>
    </citation>
    <scope>NUCLEOTIDE SEQUENCE</scope>
    <source>
        <strain evidence="2">ATCC 74209</strain>
    </source>
</reference>
<sequence length="82" mass="9854">YETVSYIWREPVFSSTIFISGLERRVTSNLHFAFPQFRNTDSTHDLWVNVVCINHIDDQERRLRTEMMGEILFYADKVLVWL</sequence>
<dbReference type="InterPro" id="IPR010730">
    <property type="entry name" value="HET"/>
</dbReference>
<protein>
    <recommendedName>
        <fullName evidence="1">Heterokaryon incompatibility domain-containing protein</fullName>
    </recommendedName>
</protein>
<dbReference type="EMBL" id="ML994006">
    <property type="protein sequence ID" value="KAF2200760.1"/>
    <property type="molecule type" value="Genomic_DNA"/>
</dbReference>
<accession>A0A9P4JKG1</accession>
<evidence type="ECO:0000313" key="3">
    <source>
        <dbReference type="Proteomes" id="UP000799536"/>
    </source>
</evidence>
<dbReference type="InterPro" id="IPR052895">
    <property type="entry name" value="HetReg/Transcr_Mod"/>
</dbReference>
<dbReference type="PANTHER" id="PTHR24148:SF64">
    <property type="entry name" value="HETEROKARYON INCOMPATIBILITY DOMAIN-CONTAINING PROTEIN"/>
    <property type="match status" value="1"/>
</dbReference>
<feature type="non-terminal residue" evidence="2">
    <location>
        <position position="82"/>
    </location>
</feature>
<dbReference type="AlphaFoldDB" id="A0A9P4JKG1"/>
<evidence type="ECO:0000259" key="1">
    <source>
        <dbReference type="Pfam" id="PF06985"/>
    </source>
</evidence>
<dbReference type="OrthoDB" id="2157530at2759"/>
<evidence type="ECO:0000313" key="2">
    <source>
        <dbReference type="EMBL" id="KAF2200760.1"/>
    </source>
</evidence>
<dbReference type="PANTHER" id="PTHR24148">
    <property type="entry name" value="ANKYRIN REPEAT DOMAIN-CONTAINING PROTEIN 39 HOMOLOG-RELATED"/>
    <property type="match status" value="1"/>
</dbReference>
<gene>
    <name evidence="2" type="ORF">GQ43DRAFT_358339</name>
</gene>
<dbReference type="Pfam" id="PF06985">
    <property type="entry name" value="HET"/>
    <property type="match status" value="1"/>
</dbReference>
<feature type="domain" description="Heterokaryon incompatibility" evidence="1">
    <location>
        <begin position="1"/>
        <end position="82"/>
    </location>
</feature>
<dbReference type="Proteomes" id="UP000799536">
    <property type="component" value="Unassembled WGS sequence"/>
</dbReference>
<comment type="caution">
    <text evidence="2">The sequence shown here is derived from an EMBL/GenBank/DDBJ whole genome shotgun (WGS) entry which is preliminary data.</text>
</comment>